<evidence type="ECO:0000313" key="1">
    <source>
        <dbReference type="EMBL" id="KAJ9100722.1"/>
    </source>
</evidence>
<organism evidence="1 2">
    <name type="scientific">Naganishia adeliensis</name>
    <dbReference type="NCBI Taxonomy" id="92952"/>
    <lineage>
        <taxon>Eukaryota</taxon>
        <taxon>Fungi</taxon>
        <taxon>Dikarya</taxon>
        <taxon>Basidiomycota</taxon>
        <taxon>Agaricomycotina</taxon>
        <taxon>Tremellomycetes</taxon>
        <taxon>Filobasidiales</taxon>
        <taxon>Filobasidiaceae</taxon>
        <taxon>Naganishia</taxon>
    </lineage>
</organism>
<accession>A0ACC2VP76</accession>
<name>A0ACC2VP76_9TREE</name>
<dbReference type="Proteomes" id="UP001230649">
    <property type="component" value="Unassembled WGS sequence"/>
</dbReference>
<gene>
    <name evidence="1" type="ORF">QFC20_005415</name>
</gene>
<protein>
    <submittedName>
        <fullName evidence="1">Uncharacterized protein</fullName>
    </submittedName>
</protein>
<evidence type="ECO:0000313" key="2">
    <source>
        <dbReference type="Proteomes" id="UP001230649"/>
    </source>
</evidence>
<comment type="caution">
    <text evidence="1">The sequence shown here is derived from an EMBL/GenBank/DDBJ whole genome shotgun (WGS) entry which is preliminary data.</text>
</comment>
<proteinExistence type="predicted"/>
<dbReference type="EMBL" id="JASBWS010000074">
    <property type="protein sequence ID" value="KAJ9100722.1"/>
    <property type="molecule type" value="Genomic_DNA"/>
</dbReference>
<reference evidence="1" key="1">
    <citation type="submission" date="2023-04" db="EMBL/GenBank/DDBJ databases">
        <title>Draft Genome sequencing of Naganishia species isolated from polar environments using Oxford Nanopore Technology.</title>
        <authorList>
            <person name="Leo P."/>
            <person name="Venkateswaran K."/>
        </authorList>
    </citation>
    <scope>NUCLEOTIDE SEQUENCE</scope>
    <source>
        <strain evidence="1">MNA-CCFEE 5262</strain>
    </source>
</reference>
<keyword evidence="2" id="KW-1185">Reference proteome</keyword>
<sequence length="856" mass="93085">MPPPTRPSFDTFTGLCPDPDMRRLSISMNGFHGVPNTDSLSRSKGGELPVLEHLLSADGARTLSLAVDKNYIFAGTQSTDNEITVFSRTNLQQSAKLAGHTGSVLALLYVPEKQWLFSGSSDGTVRIWDTATLTFISEIHPSYDTSGDIYSLAWDPRAGGTLYFGAQNTDIEYVNFGNPHLLGSLQKANGGPTSEGQTPDKDSAPAQDPSVKALRSSRVKPHSFFNSRAASPDLHKTAAASSAAFPFPKTPSRPSTPNTISLPEKIIVPHDNVVGSAHYGYIYCMTLFKRAGDVMWLVSGSGDSDVKVWECQPHGGLKFLFTFDGLSGAVFSLVSRDDLLLAGLQDGTIKVWDLETKACIRTILAHNSDVLSMSLVGTDLYTASAEGQILRFDASFDCTATFQAHSGAILSTVVVPINEDRFEFITAGHDAYVKLWRLPRMNSRSASAQSADLNVAADGDVMLYALSKLVAIPSMGAQASLLPTVEGKNPLVMAKFKGQATSPLVRKRVLFYGHYDVQPATEQDWISDPWELSGRNGYLYGRGIADNKAPIMAVASAAASLQERRLLDVDIIMIIEGEEESGSAGFLQALRRYKDDIGHIDTILLSNSSWIGEDDPCVVFGLRGVIYANLSIASENNDAHSGVDGGAVAEPMLAMIRLLGSIGTENKVLIPGFYDDVAEVTEAERDYYRAVSSITGMDTENVMRKWRQPTFSVANIQSSGPSPANNTIIPKSVTANVSFRLVPNQTIEQIAQDIQDHCQNVFASFSGEMTLNVKVTHKADWWLASVENPYFTALERAVEKIWGKDLFNAPCVHLPLGQHSTAAHLSNERLRLLNLRNGKRVIEEFLMSLSSIATTE</sequence>